<name>A0A837DWT1_9LACO</name>
<evidence type="ECO:0000313" key="3">
    <source>
        <dbReference type="Proteomes" id="UP000031011"/>
    </source>
</evidence>
<evidence type="ECO:0000313" key="2">
    <source>
        <dbReference type="EMBL" id="KIC04900.1"/>
    </source>
</evidence>
<reference evidence="2 3" key="1">
    <citation type="journal article" date="2015" name="BMC Microbiol.">
        <title>Lactobacillus ruminis strains cluster according to their mammalian gut source.</title>
        <authorList>
            <person name="O' Donnell M.M."/>
            <person name="Harris H.M."/>
            <person name="Lynch D.B."/>
            <person name="Ross R.P."/>
            <person name="O'Toole P.W."/>
        </authorList>
    </citation>
    <scope>NUCLEOTIDE SEQUENCE [LARGE SCALE GENOMIC DNA]</scope>
    <source>
        <strain evidence="2 3">DPC 6832</strain>
    </source>
</reference>
<accession>A0A837DWT1</accession>
<gene>
    <name evidence="2" type="ORF">LRN_1583</name>
</gene>
<dbReference type="AlphaFoldDB" id="A0A837DWT1"/>
<dbReference type="EMBL" id="AWYA01000074">
    <property type="protein sequence ID" value="KIC04900.1"/>
    <property type="molecule type" value="Genomic_DNA"/>
</dbReference>
<dbReference type="Proteomes" id="UP000031011">
    <property type="component" value="Unassembled WGS sequence"/>
</dbReference>
<keyword evidence="1" id="KW-0175">Coiled coil</keyword>
<organism evidence="2 3">
    <name type="scientific">Ligilactobacillus ruminis DPC 6832</name>
    <dbReference type="NCBI Taxonomy" id="1402208"/>
    <lineage>
        <taxon>Bacteria</taxon>
        <taxon>Bacillati</taxon>
        <taxon>Bacillota</taxon>
        <taxon>Bacilli</taxon>
        <taxon>Lactobacillales</taxon>
        <taxon>Lactobacillaceae</taxon>
        <taxon>Ligilactobacillus</taxon>
    </lineage>
</organism>
<feature type="coiled-coil region" evidence="1">
    <location>
        <begin position="111"/>
        <end position="138"/>
    </location>
</feature>
<comment type="caution">
    <text evidence="2">The sequence shown here is derived from an EMBL/GenBank/DDBJ whole genome shotgun (WGS) entry which is preliminary data.</text>
</comment>
<protein>
    <submittedName>
        <fullName evidence="2">Transcriptional regulator, TetR family</fullName>
    </submittedName>
</protein>
<evidence type="ECO:0000256" key="1">
    <source>
        <dbReference type="SAM" id="Coils"/>
    </source>
</evidence>
<sequence length="144" mass="16488">MQINVKMPDNFSNYAIELRKRFYGPNATAKEYRDSFVFSQAIDSFDGLPSQLYEFINSEQDLKNQRMVTIRQNTYAKLESLSKTLNCTIASVYRAIITYVATSTTTNVVSHSDLELKVALLEKQLTDCQETLAQIKESIQIQKN</sequence>
<proteinExistence type="predicted"/>